<dbReference type="InterPro" id="IPR015424">
    <property type="entry name" value="PyrdxlP-dep_Trfase"/>
</dbReference>
<organism evidence="4 5">
    <name type="scientific">Metarhizium rileyi (strain RCEF 4871)</name>
    <name type="common">Nomuraea rileyi</name>
    <dbReference type="NCBI Taxonomy" id="1649241"/>
    <lineage>
        <taxon>Eukaryota</taxon>
        <taxon>Fungi</taxon>
        <taxon>Dikarya</taxon>
        <taxon>Ascomycota</taxon>
        <taxon>Pezizomycotina</taxon>
        <taxon>Sordariomycetes</taxon>
        <taxon>Hypocreomycetidae</taxon>
        <taxon>Hypocreales</taxon>
        <taxon>Clavicipitaceae</taxon>
        <taxon>Metarhizium</taxon>
    </lineage>
</organism>
<gene>
    <name evidence="4" type="ORF">NOR_07159</name>
</gene>
<sequence length="409" mass="45138">MVQLRKFEVEQWMDTYETTPNVLNVAETCCSSISIDELSRLSGDKHDPAHIPTDRRLTYGSIRGSSALRQSVAHLCSDTSRHCLTEDNVIITQGAINANFLVLYSLVGPGDHVVCAYPTYQQLYSVPVSLGADVSLWVLRSDAGYLPGIDDLRSLIRANTKMIIINNPNNPTGAVIPTKLLEQIAALAQERDIILMSDEVYRPLFHNGHDNPNSTPPATALDYEKIIVTGSMSKAFALAGIRIGWIASRDRDIMETLATARDYTTISVSQLDDHIAGYALSSPVRDRLLERNVALAANNLSLLKHFVDTHNDICQWTRPSAGTTAFIQFRVNGRPVDDVAFCKDLLKKTRVLLCPGSLCFGGGKDFLGFVRVGYACDTAVLQEALVKLDGYVRDTWYTGKDTKLVNNDE</sequence>
<evidence type="ECO:0000259" key="3">
    <source>
        <dbReference type="Pfam" id="PF00155"/>
    </source>
</evidence>
<dbReference type="Gene3D" id="3.40.640.10">
    <property type="entry name" value="Type I PLP-dependent aspartate aminotransferase-like (Major domain)"/>
    <property type="match status" value="1"/>
</dbReference>
<dbReference type="AlphaFoldDB" id="A0A166Z1V9"/>
<dbReference type="GO" id="GO:0016740">
    <property type="term" value="F:transferase activity"/>
    <property type="evidence" value="ECO:0007669"/>
    <property type="project" value="UniProtKB-KW"/>
</dbReference>
<keyword evidence="2" id="KW-0663">Pyridoxal phosphate</keyword>
<proteinExistence type="inferred from homology"/>
<dbReference type="Proteomes" id="UP000243498">
    <property type="component" value="Unassembled WGS sequence"/>
</dbReference>
<dbReference type="GO" id="GO:0030170">
    <property type="term" value="F:pyridoxal phosphate binding"/>
    <property type="evidence" value="ECO:0007669"/>
    <property type="project" value="InterPro"/>
</dbReference>
<dbReference type="SUPFAM" id="SSF53383">
    <property type="entry name" value="PLP-dependent transferases"/>
    <property type="match status" value="1"/>
</dbReference>
<dbReference type="PROSITE" id="PS00105">
    <property type="entry name" value="AA_TRANSFER_CLASS_1"/>
    <property type="match status" value="1"/>
</dbReference>
<keyword evidence="5" id="KW-1185">Reference proteome</keyword>
<protein>
    <submittedName>
        <fullName evidence="4">Pyridoxal phosphate-dependent transferase, major domain protein</fullName>
    </submittedName>
</protein>
<dbReference type="InterPro" id="IPR015422">
    <property type="entry name" value="PyrdxlP-dep_Trfase_small"/>
</dbReference>
<dbReference type="InterPro" id="IPR004838">
    <property type="entry name" value="NHTrfase_class1_PyrdxlP-BS"/>
</dbReference>
<evidence type="ECO:0000313" key="4">
    <source>
        <dbReference type="EMBL" id="OAA37460.1"/>
    </source>
</evidence>
<dbReference type="PANTHER" id="PTHR43510:SF1">
    <property type="entry name" value="AMINOTRANSFERASE FUNCTION, HYPOTHETICAL (EUROFUNG)"/>
    <property type="match status" value="1"/>
</dbReference>
<evidence type="ECO:0000313" key="5">
    <source>
        <dbReference type="Proteomes" id="UP000243498"/>
    </source>
</evidence>
<comment type="similarity">
    <text evidence="1">Belongs to the class-I pyridoxal-phosphate-dependent aminotransferase family.</text>
</comment>
<dbReference type="OMA" id="IMAARDY"/>
<dbReference type="OrthoDB" id="7042322at2759"/>
<evidence type="ECO:0000256" key="1">
    <source>
        <dbReference type="ARBA" id="ARBA00007441"/>
    </source>
</evidence>
<feature type="domain" description="Aminotransferase class I/classII large" evidence="3">
    <location>
        <begin position="55"/>
        <end position="387"/>
    </location>
</feature>
<dbReference type="InterPro" id="IPR015421">
    <property type="entry name" value="PyrdxlP-dep_Trfase_major"/>
</dbReference>
<reference evidence="4 5" key="1">
    <citation type="journal article" date="2016" name="Genome Biol. Evol.">
        <title>Divergent and convergent evolution of fungal pathogenicity.</title>
        <authorList>
            <person name="Shang Y."/>
            <person name="Xiao G."/>
            <person name="Zheng P."/>
            <person name="Cen K."/>
            <person name="Zhan S."/>
            <person name="Wang C."/>
        </authorList>
    </citation>
    <scope>NUCLEOTIDE SEQUENCE [LARGE SCALE GENOMIC DNA]</scope>
    <source>
        <strain evidence="4 5">RCEF 4871</strain>
    </source>
</reference>
<dbReference type="InterPro" id="IPR004839">
    <property type="entry name" value="Aminotransferase_I/II_large"/>
</dbReference>
<keyword evidence="4" id="KW-0808">Transferase</keyword>
<dbReference type="Gene3D" id="3.90.1150.10">
    <property type="entry name" value="Aspartate Aminotransferase, domain 1"/>
    <property type="match status" value="1"/>
</dbReference>
<evidence type="ECO:0000256" key="2">
    <source>
        <dbReference type="ARBA" id="ARBA00022898"/>
    </source>
</evidence>
<dbReference type="STRING" id="1081105.A0A166Z1V9"/>
<dbReference type="EMBL" id="AZHC01000030">
    <property type="protein sequence ID" value="OAA37460.1"/>
    <property type="molecule type" value="Genomic_DNA"/>
</dbReference>
<name>A0A166Z1V9_METRR</name>
<accession>A0A166Z1V9</accession>
<dbReference type="Pfam" id="PF00155">
    <property type="entry name" value="Aminotran_1_2"/>
    <property type="match status" value="1"/>
</dbReference>
<dbReference type="PANTHER" id="PTHR43510">
    <property type="entry name" value="AMINOTRANSFERASE FUNCTION, HYPOTHETICAL (EUROFUNG)"/>
    <property type="match status" value="1"/>
</dbReference>
<comment type="caution">
    <text evidence="4">The sequence shown here is derived from an EMBL/GenBank/DDBJ whole genome shotgun (WGS) entry which is preliminary data.</text>
</comment>
<dbReference type="CDD" id="cd00609">
    <property type="entry name" value="AAT_like"/>
    <property type="match status" value="1"/>
</dbReference>